<reference evidence="2 3" key="1">
    <citation type="submission" date="2015-11" db="EMBL/GenBank/DDBJ databases">
        <authorList>
            <person name="Lin W."/>
        </authorList>
    </citation>
    <scope>NUCLEOTIDE SEQUENCE [LARGE SCALE GENOMIC DNA]</scope>
    <source>
        <strain evidence="2 3">HCH-1</strain>
    </source>
</reference>
<feature type="transmembrane region" description="Helical" evidence="1">
    <location>
        <begin position="165"/>
        <end position="186"/>
    </location>
</feature>
<keyword evidence="1" id="KW-1133">Transmembrane helix</keyword>
<accession>A0ABR5SII4</accession>
<dbReference type="InterPro" id="IPR030802">
    <property type="entry name" value="Permease_MalE"/>
</dbReference>
<dbReference type="InterPro" id="IPR003453">
    <property type="entry name" value="ABC_MlaE_roteobac"/>
</dbReference>
<comment type="caution">
    <text evidence="2">The sequence shown here is derived from an EMBL/GenBank/DDBJ whole genome shotgun (WGS) entry which is preliminary data.</text>
</comment>
<dbReference type="EMBL" id="LNQR01000033">
    <property type="protein sequence ID" value="KWT91022.1"/>
    <property type="molecule type" value="Genomic_DNA"/>
</dbReference>
<name>A0ABR5SII4_9BACT</name>
<feature type="transmembrane region" description="Helical" evidence="1">
    <location>
        <begin position="206"/>
        <end position="226"/>
    </location>
</feature>
<evidence type="ECO:0000256" key="1">
    <source>
        <dbReference type="RuleBase" id="RU362044"/>
    </source>
</evidence>
<feature type="transmembrane region" description="Helical" evidence="1">
    <location>
        <begin position="64"/>
        <end position="84"/>
    </location>
</feature>
<evidence type="ECO:0000313" key="3">
    <source>
        <dbReference type="Proteomes" id="UP000060487"/>
    </source>
</evidence>
<dbReference type="PANTHER" id="PTHR30188:SF3">
    <property type="entry name" value="ABC TRANSPORTER PERMEASE"/>
    <property type="match status" value="1"/>
</dbReference>
<evidence type="ECO:0000313" key="2">
    <source>
        <dbReference type="EMBL" id="KWT91022.1"/>
    </source>
</evidence>
<dbReference type="NCBIfam" id="TIGR00056">
    <property type="entry name" value="MlaE family lipid ABC transporter permease subunit"/>
    <property type="match status" value="1"/>
</dbReference>
<keyword evidence="1" id="KW-0472">Membrane</keyword>
<dbReference type="Proteomes" id="UP000060487">
    <property type="component" value="Unassembled WGS sequence"/>
</dbReference>
<dbReference type="RefSeq" id="WP_085051589.1">
    <property type="nucleotide sequence ID" value="NZ_LNQR01000033.1"/>
</dbReference>
<keyword evidence="1" id="KW-0812">Transmembrane</keyword>
<protein>
    <submittedName>
        <fullName evidence="2">Phospholipid ABC transporter permease protein</fullName>
    </submittedName>
</protein>
<gene>
    <name evidence="2" type="ORF">ASN18_0969</name>
</gene>
<dbReference type="Pfam" id="PF02405">
    <property type="entry name" value="MlaE"/>
    <property type="match status" value="1"/>
</dbReference>
<proteinExistence type="inferred from homology"/>
<keyword evidence="3" id="KW-1185">Reference proteome</keyword>
<comment type="caution">
    <text evidence="1">Lacks conserved residue(s) required for the propagation of feature annotation.</text>
</comment>
<sequence length="268" mass="28848">MPQIVENVLGAAGRKTLSLTKDLHKVAVLINEVFYWTIVSPLRGKPPRVRAAISEMVKTGYDSVLVVVVIAFFVGAILALQSAYQLKKFGAMLYVANLVGVAITRELGPIITAIIIAGRSGSAFAAEIGSMRAQEEVDALLSMGIHPVRFLVVPKLIALMLMQPALTTFFDVVGIFGGFALAVTLLDVNSASYINQTINALQVNDLVTGLVKAWAFSVVITITGAYQGFQVNAGAEEVGRRTTASVVTSIFMVIAFDLFFTALFYYFT</sequence>
<feature type="transmembrane region" description="Helical" evidence="1">
    <location>
        <begin position="246"/>
        <end position="267"/>
    </location>
</feature>
<comment type="similarity">
    <text evidence="1">Belongs to the MlaE permease family.</text>
</comment>
<organism evidence="2 3">
    <name type="scientific">Candidatus Magnetominusculus xianensis</name>
    <dbReference type="NCBI Taxonomy" id="1748249"/>
    <lineage>
        <taxon>Bacteria</taxon>
        <taxon>Pseudomonadati</taxon>
        <taxon>Nitrospirota</taxon>
        <taxon>Nitrospiria</taxon>
        <taxon>Nitrospirales</taxon>
        <taxon>Nitrospiraceae</taxon>
        <taxon>Candidatus Magnetominusculus</taxon>
    </lineage>
</organism>
<dbReference type="PANTHER" id="PTHR30188">
    <property type="entry name" value="ABC TRANSPORTER PERMEASE PROTEIN-RELATED"/>
    <property type="match status" value="1"/>
</dbReference>